<keyword evidence="4" id="KW-1185">Reference proteome</keyword>
<dbReference type="Gene3D" id="1.10.287.70">
    <property type="match status" value="1"/>
</dbReference>
<dbReference type="GO" id="GO:0034220">
    <property type="term" value="P:monoatomic ion transmembrane transport"/>
    <property type="evidence" value="ECO:0007669"/>
    <property type="project" value="UniProtKB-KW"/>
</dbReference>
<accession>A0AAV4RK00</accession>
<gene>
    <name evidence="3" type="primary">Ork1</name>
    <name evidence="3" type="ORF">CDAR_374841</name>
</gene>
<name>A0AAV4RK00_9ARAC</name>
<keyword evidence="2" id="KW-1133">Transmembrane helix</keyword>
<keyword evidence="3" id="KW-0407">Ion channel</keyword>
<feature type="region of interest" description="Disordered" evidence="1">
    <location>
        <begin position="180"/>
        <end position="215"/>
    </location>
</feature>
<dbReference type="Proteomes" id="UP001054837">
    <property type="component" value="Unassembled WGS sequence"/>
</dbReference>
<protein>
    <submittedName>
        <fullName evidence="3">Open rectifier potassium channel protein 1</fullName>
    </submittedName>
</protein>
<organism evidence="3 4">
    <name type="scientific">Caerostris darwini</name>
    <dbReference type="NCBI Taxonomy" id="1538125"/>
    <lineage>
        <taxon>Eukaryota</taxon>
        <taxon>Metazoa</taxon>
        <taxon>Ecdysozoa</taxon>
        <taxon>Arthropoda</taxon>
        <taxon>Chelicerata</taxon>
        <taxon>Arachnida</taxon>
        <taxon>Araneae</taxon>
        <taxon>Araneomorphae</taxon>
        <taxon>Entelegynae</taxon>
        <taxon>Araneoidea</taxon>
        <taxon>Araneidae</taxon>
        <taxon>Caerostris</taxon>
    </lineage>
</organism>
<reference evidence="3 4" key="1">
    <citation type="submission" date="2021-06" db="EMBL/GenBank/DDBJ databases">
        <title>Caerostris darwini draft genome.</title>
        <authorList>
            <person name="Kono N."/>
            <person name="Arakawa K."/>
        </authorList>
    </citation>
    <scope>NUCLEOTIDE SEQUENCE [LARGE SCALE GENOMIC DNA]</scope>
</reference>
<evidence type="ECO:0000313" key="4">
    <source>
        <dbReference type="Proteomes" id="UP001054837"/>
    </source>
</evidence>
<proteinExistence type="predicted"/>
<dbReference type="AlphaFoldDB" id="A0AAV4RK00"/>
<keyword evidence="2" id="KW-0812">Transmembrane</keyword>
<keyword evidence="3" id="KW-0813">Transport</keyword>
<keyword evidence="3" id="KW-0406">Ion transport</keyword>
<comment type="caution">
    <text evidence="3">The sequence shown here is derived from an EMBL/GenBank/DDBJ whole genome shotgun (WGS) entry which is preliminary data.</text>
</comment>
<keyword evidence="2" id="KW-0472">Membrane</keyword>
<evidence type="ECO:0000256" key="2">
    <source>
        <dbReference type="SAM" id="Phobius"/>
    </source>
</evidence>
<evidence type="ECO:0000256" key="1">
    <source>
        <dbReference type="SAM" id="MobiDB-lite"/>
    </source>
</evidence>
<feature type="transmembrane region" description="Helical" evidence="2">
    <location>
        <begin position="30"/>
        <end position="49"/>
    </location>
</feature>
<dbReference type="EMBL" id="BPLQ01006428">
    <property type="protein sequence ID" value="GIY22273.1"/>
    <property type="molecule type" value="Genomic_DNA"/>
</dbReference>
<evidence type="ECO:0000313" key="3">
    <source>
        <dbReference type="EMBL" id="GIY22273.1"/>
    </source>
</evidence>
<sequence>MMKERFIDAEVKLALGNFEGDYVGFYKTFVVLWIIFGLGYLAMILNYISRMMRCKQIRRVERKLSSSIYQTQQKMGQRLDEVYQILHDVSRNRTSRPRNRMAIKRMQSFPAPELKDQNHNTKIQKLLNLVQTLKEEPPPPRPRRLSLPLPVSSALQPAIYGRGSLQVFSSTALVNGPKESKCNGYQKKPPKSLPYLVPGEPENKSTKTAATRNLDQDRYRPRRPSVAVIDVISAEPPIDIAISGRTVINMEGLQCTRV</sequence>